<dbReference type="PANTHER" id="PTHR23513:SF11">
    <property type="entry name" value="STAPHYLOFERRIN A TRANSPORTER"/>
    <property type="match status" value="1"/>
</dbReference>
<feature type="transmembrane region" description="Helical" evidence="8">
    <location>
        <begin position="265"/>
        <end position="289"/>
    </location>
</feature>
<name>E3J7I2_PSEI1</name>
<sequence length="453" mass="45194">MSRTSRTFRIARPRGTSSATSPLGALRSPGFRRYLLGQVPSVTGSWAQVVALSWAVVDRDPAALGWVVAAQFTPSLVLGPWFGAVTDRHDRKRILMFAEAGLGAVAAAYALAAATGHLTLGVIGVLACCWGVLNALDTPARRALVPMLVTPDRSASASALSGMVLLSGMTAGSALGAALVAAAGVTTAFAVNAATFAFDLAVLATIRAGASPRVARAPRQLRDGLAYLRHTPRLRTPLVALAVLATLAFTVQVSVPILVRTVFGAGAGVVGIAFTVVTAGGLVGSVLFATYSGGRALVGAAAGMAASMALTAAAPTLGVALIALAGVGLTWSVFIAATVAILQTAEPAFMGRVMSWLAVVLVGGLAAGAAVAGVVTRFAGGRAPFVVGAIAAIAAAALTSGTGRAPDRAVSRSTDPAGSSGFPRGREPAEGSGGPPCSSGPGFGRPAPGPERW</sequence>
<evidence type="ECO:0000256" key="3">
    <source>
        <dbReference type="ARBA" id="ARBA00022475"/>
    </source>
</evidence>
<evidence type="ECO:0000313" key="9">
    <source>
        <dbReference type="EMBL" id="ADP79591.1"/>
    </source>
</evidence>
<reference evidence="9 10" key="1">
    <citation type="submission" date="2010-10" db="EMBL/GenBank/DDBJ databases">
        <title>Complete sequence of Frankia sp. EuI1c.</title>
        <authorList>
            <consortium name="US DOE Joint Genome Institute"/>
            <person name="Lucas S."/>
            <person name="Copeland A."/>
            <person name="Lapidus A."/>
            <person name="Cheng J.-F."/>
            <person name="Bruce D."/>
            <person name="Goodwin L."/>
            <person name="Pitluck S."/>
            <person name="Chertkov O."/>
            <person name="Detter J.C."/>
            <person name="Han C."/>
            <person name="Tapia R."/>
            <person name="Land M."/>
            <person name="Hauser L."/>
            <person name="Jeffries C."/>
            <person name="Kyrpides N."/>
            <person name="Ivanova N."/>
            <person name="Mikhailova N."/>
            <person name="Beauchemin N."/>
            <person name="Sen A."/>
            <person name="Sur S.A."/>
            <person name="Gtari M."/>
            <person name="Wall L."/>
            <person name="Tisa L."/>
            <person name="Woyke T."/>
        </authorList>
    </citation>
    <scope>NUCLEOTIDE SEQUENCE [LARGE SCALE GENOMIC DNA]</scope>
    <source>
        <strain evidence="10">DSM 45817 / CECT 9037 / EuI1c</strain>
    </source>
</reference>
<dbReference type="CDD" id="cd06173">
    <property type="entry name" value="MFS_MefA_like"/>
    <property type="match status" value="1"/>
</dbReference>
<dbReference type="GO" id="GO:0005886">
    <property type="term" value="C:plasma membrane"/>
    <property type="evidence" value="ECO:0007669"/>
    <property type="project" value="UniProtKB-SubCell"/>
</dbReference>
<feature type="transmembrane region" description="Helical" evidence="8">
    <location>
        <begin position="63"/>
        <end position="82"/>
    </location>
</feature>
<dbReference type="Gene3D" id="1.20.1250.20">
    <property type="entry name" value="MFS general substrate transporter like domains"/>
    <property type="match status" value="1"/>
</dbReference>
<dbReference type="KEGG" id="fri:FraEuI1c_1529"/>
<evidence type="ECO:0000256" key="1">
    <source>
        <dbReference type="ARBA" id="ARBA00004651"/>
    </source>
</evidence>
<proteinExistence type="predicted"/>
<keyword evidence="3" id="KW-1003">Cell membrane</keyword>
<evidence type="ECO:0000256" key="6">
    <source>
        <dbReference type="ARBA" id="ARBA00023136"/>
    </source>
</evidence>
<dbReference type="EMBL" id="CP002299">
    <property type="protein sequence ID" value="ADP79591.1"/>
    <property type="molecule type" value="Genomic_DNA"/>
</dbReference>
<evidence type="ECO:0000256" key="7">
    <source>
        <dbReference type="SAM" id="MobiDB-lite"/>
    </source>
</evidence>
<feature type="region of interest" description="Disordered" evidence="7">
    <location>
        <begin position="1"/>
        <end position="24"/>
    </location>
</feature>
<feature type="transmembrane region" description="Helical" evidence="8">
    <location>
        <begin position="238"/>
        <end position="259"/>
    </location>
</feature>
<accession>E3J7I2</accession>
<evidence type="ECO:0000313" key="10">
    <source>
        <dbReference type="Proteomes" id="UP000002484"/>
    </source>
</evidence>
<dbReference type="Pfam" id="PF05977">
    <property type="entry name" value="MFS_3"/>
    <property type="match status" value="1"/>
</dbReference>
<feature type="region of interest" description="Disordered" evidence="7">
    <location>
        <begin position="403"/>
        <end position="453"/>
    </location>
</feature>
<dbReference type="Proteomes" id="UP000002484">
    <property type="component" value="Chromosome"/>
</dbReference>
<dbReference type="InParanoid" id="E3J7I2"/>
<feature type="transmembrane region" description="Helical" evidence="8">
    <location>
        <begin position="385"/>
        <end position="403"/>
    </location>
</feature>
<dbReference type="eggNOG" id="COG2814">
    <property type="taxonomic scope" value="Bacteria"/>
</dbReference>
<dbReference type="InterPro" id="IPR010290">
    <property type="entry name" value="TM_effector"/>
</dbReference>
<dbReference type="HOGENOM" id="CLU_034180_11_2_11"/>
<keyword evidence="2" id="KW-0813">Transport</keyword>
<feature type="transmembrane region" description="Helical" evidence="8">
    <location>
        <begin position="320"/>
        <end position="342"/>
    </location>
</feature>
<dbReference type="SUPFAM" id="SSF103473">
    <property type="entry name" value="MFS general substrate transporter"/>
    <property type="match status" value="1"/>
</dbReference>
<feature type="transmembrane region" description="Helical" evidence="8">
    <location>
        <begin position="34"/>
        <end position="57"/>
    </location>
</feature>
<keyword evidence="6 8" id="KW-0472">Membrane</keyword>
<feature type="transmembrane region" description="Helical" evidence="8">
    <location>
        <begin position="157"/>
        <end position="183"/>
    </location>
</feature>
<organism evidence="9 10">
    <name type="scientific">Pseudofrankia inefficax (strain DSM 45817 / CECT 9037 / DDB 130130 / EuI1c)</name>
    <name type="common">Frankia inefficax</name>
    <dbReference type="NCBI Taxonomy" id="298654"/>
    <lineage>
        <taxon>Bacteria</taxon>
        <taxon>Bacillati</taxon>
        <taxon>Actinomycetota</taxon>
        <taxon>Actinomycetes</taxon>
        <taxon>Frankiales</taxon>
        <taxon>Frankiaceae</taxon>
        <taxon>Pseudofrankia</taxon>
    </lineage>
</organism>
<feature type="transmembrane region" description="Helical" evidence="8">
    <location>
        <begin position="354"/>
        <end position="379"/>
    </location>
</feature>
<protein>
    <submittedName>
        <fullName evidence="9">Major facilitator superfamily MFS_1</fullName>
    </submittedName>
</protein>
<dbReference type="PANTHER" id="PTHR23513">
    <property type="entry name" value="INTEGRAL MEMBRANE EFFLUX PROTEIN-RELATED"/>
    <property type="match status" value="1"/>
</dbReference>
<keyword evidence="5 8" id="KW-1133">Transmembrane helix</keyword>
<feature type="transmembrane region" description="Helical" evidence="8">
    <location>
        <begin position="296"/>
        <end position="314"/>
    </location>
</feature>
<evidence type="ECO:0000256" key="5">
    <source>
        <dbReference type="ARBA" id="ARBA00022989"/>
    </source>
</evidence>
<feature type="transmembrane region" description="Helical" evidence="8">
    <location>
        <begin position="189"/>
        <end position="210"/>
    </location>
</feature>
<keyword evidence="10" id="KW-1185">Reference proteome</keyword>
<evidence type="ECO:0000256" key="4">
    <source>
        <dbReference type="ARBA" id="ARBA00022692"/>
    </source>
</evidence>
<feature type="transmembrane region" description="Helical" evidence="8">
    <location>
        <begin position="118"/>
        <end position="136"/>
    </location>
</feature>
<gene>
    <name evidence="9" type="ordered locus">FraEuI1c_1529</name>
</gene>
<evidence type="ECO:0000256" key="2">
    <source>
        <dbReference type="ARBA" id="ARBA00022448"/>
    </source>
</evidence>
<comment type="subcellular location">
    <subcellularLocation>
        <location evidence="1">Cell membrane</location>
        <topology evidence="1">Multi-pass membrane protein</topology>
    </subcellularLocation>
</comment>
<keyword evidence="4 8" id="KW-0812">Transmembrane</keyword>
<dbReference type="InterPro" id="IPR036259">
    <property type="entry name" value="MFS_trans_sf"/>
</dbReference>
<dbReference type="STRING" id="298654.FraEuI1c_1529"/>
<evidence type="ECO:0000256" key="8">
    <source>
        <dbReference type="SAM" id="Phobius"/>
    </source>
</evidence>
<dbReference type="AlphaFoldDB" id="E3J7I2"/>
<feature type="transmembrane region" description="Helical" evidence="8">
    <location>
        <begin position="94"/>
        <end position="112"/>
    </location>
</feature>